<evidence type="ECO:0000256" key="2">
    <source>
        <dbReference type="ARBA" id="ARBA00022723"/>
    </source>
</evidence>
<dbReference type="PANTHER" id="PTHR37326:SF1">
    <property type="entry name" value="BLL3975 PROTEIN"/>
    <property type="match status" value="1"/>
</dbReference>
<dbReference type="PIRSF" id="PIRSF039012">
    <property type="entry name" value="ASP"/>
    <property type="match status" value="1"/>
</dbReference>
<accession>A0A1H0FH96</accession>
<organism evidence="6 7">
    <name type="scientific">Aureimonas jatrophae</name>
    <dbReference type="NCBI Taxonomy" id="1166073"/>
    <lineage>
        <taxon>Bacteria</taxon>
        <taxon>Pseudomonadati</taxon>
        <taxon>Pseudomonadota</taxon>
        <taxon>Alphaproteobacteria</taxon>
        <taxon>Hyphomicrobiales</taxon>
        <taxon>Aurantimonadaceae</taxon>
        <taxon>Aureimonas</taxon>
    </lineage>
</organism>
<evidence type="ECO:0000256" key="4">
    <source>
        <dbReference type="ARBA" id="ARBA00022833"/>
    </source>
</evidence>
<sequence length="338" mass="35833">MLTKASDAPAQARTVTVGTASAAPGEVVRGVIPVTELAGGTKVEIPLVVVNGVKPGPVFWVDGAIHGDEPEGPLACQIALREVDPQLLAGTLVMVPVLNVLAFEAANRGNPGDTFSFDMNRIYPGRADGYLSERVAWAHSQWMSEVADFEISIHSGGAHSYLAKAIFVDETPASVELALAMGEGWGNIMSNFLPKGSPMAQMKAIGKTGITVELGGRSATGPEAFAHVGRELANSILNILRHYKMYPGEAVYPSPRYKGQQEALLAPASGIFIPEPGAKFLTLMKKGDPIATIRNVFGDEMGKLVAPADGLIFGLRALPNVNTGDWCCFYCKVEGTRD</sequence>
<dbReference type="STRING" id="1166073.SAMN05192530_102518"/>
<dbReference type="GO" id="GO:0046872">
    <property type="term" value="F:metal ion binding"/>
    <property type="evidence" value="ECO:0007669"/>
    <property type="project" value="UniProtKB-KW"/>
</dbReference>
<dbReference type="Gene3D" id="3.40.630.10">
    <property type="entry name" value="Zn peptidases"/>
    <property type="match status" value="1"/>
</dbReference>
<dbReference type="PANTHER" id="PTHR37326">
    <property type="entry name" value="BLL3975 PROTEIN"/>
    <property type="match status" value="1"/>
</dbReference>
<dbReference type="EMBL" id="FNIT01000002">
    <property type="protein sequence ID" value="SDN94020.1"/>
    <property type="molecule type" value="Genomic_DNA"/>
</dbReference>
<comment type="cofactor">
    <cofactor evidence="1">
        <name>Zn(2+)</name>
        <dbReference type="ChEBI" id="CHEBI:29105"/>
    </cofactor>
</comment>
<keyword evidence="3" id="KW-0378">Hydrolase</keyword>
<dbReference type="InterPro" id="IPR055438">
    <property type="entry name" value="AstE_AspA_cat"/>
</dbReference>
<evidence type="ECO:0000259" key="5">
    <source>
        <dbReference type="Pfam" id="PF24827"/>
    </source>
</evidence>
<proteinExistence type="predicted"/>
<dbReference type="RefSeq" id="WP_090670945.1">
    <property type="nucleotide sequence ID" value="NZ_FNIT01000002.1"/>
</dbReference>
<protein>
    <recommendedName>
        <fullName evidence="5">Succinylglutamate desuccinylase/Aspartoacylase catalytic domain-containing protein</fullName>
    </recommendedName>
</protein>
<keyword evidence="2" id="KW-0479">Metal-binding</keyword>
<keyword evidence="7" id="KW-1185">Reference proteome</keyword>
<dbReference type="Pfam" id="PF24827">
    <property type="entry name" value="AstE_AspA_cat"/>
    <property type="match status" value="1"/>
</dbReference>
<dbReference type="OrthoDB" id="9782876at2"/>
<dbReference type="Proteomes" id="UP000198793">
    <property type="component" value="Unassembled WGS sequence"/>
</dbReference>
<dbReference type="InterPro" id="IPR053138">
    <property type="entry name" value="N-alpha-Ac-DABA_deacetylase"/>
</dbReference>
<reference evidence="6 7" key="1">
    <citation type="submission" date="2016-10" db="EMBL/GenBank/DDBJ databases">
        <authorList>
            <person name="de Groot N.N."/>
        </authorList>
    </citation>
    <scope>NUCLEOTIDE SEQUENCE [LARGE SCALE GENOMIC DNA]</scope>
    <source>
        <strain evidence="7">L7-484,KACC 16230,DSM 25025</strain>
    </source>
</reference>
<gene>
    <name evidence="6" type="ORF">SAMN05192530_102518</name>
</gene>
<dbReference type="InterPro" id="IPR043795">
    <property type="entry name" value="N-alpha-Ac-DABA-like"/>
</dbReference>
<dbReference type="AlphaFoldDB" id="A0A1H0FH96"/>
<evidence type="ECO:0000256" key="1">
    <source>
        <dbReference type="ARBA" id="ARBA00001947"/>
    </source>
</evidence>
<evidence type="ECO:0000313" key="6">
    <source>
        <dbReference type="EMBL" id="SDN94020.1"/>
    </source>
</evidence>
<evidence type="ECO:0000313" key="7">
    <source>
        <dbReference type="Proteomes" id="UP000198793"/>
    </source>
</evidence>
<name>A0A1H0FH96_9HYPH</name>
<dbReference type="SUPFAM" id="SSF53187">
    <property type="entry name" value="Zn-dependent exopeptidases"/>
    <property type="match status" value="1"/>
</dbReference>
<keyword evidence="4" id="KW-0862">Zinc</keyword>
<dbReference type="CDD" id="cd06230">
    <property type="entry name" value="M14_ASTE_ASPA_like"/>
    <property type="match status" value="1"/>
</dbReference>
<feature type="domain" description="Succinylglutamate desuccinylase/Aspartoacylase catalytic" evidence="5">
    <location>
        <begin position="58"/>
        <end position="228"/>
    </location>
</feature>
<dbReference type="GO" id="GO:0016788">
    <property type="term" value="F:hydrolase activity, acting on ester bonds"/>
    <property type="evidence" value="ECO:0007669"/>
    <property type="project" value="InterPro"/>
</dbReference>
<dbReference type="GO" id="GO:0016811">
    <property type="term" value="F:hydrolase activity, acting on carbon-nitrogen (but not peptide) bonds, in linear amides"/>
    <property type="evidence" value="ECO:0007669"/>
    <property type="project" value="InterPro"/>
</dbReference>
<evidence type="ECO:0000256" key="3">
    <source>
        <dbReference type="ARBA" id="ARBA00022801"/>
    </source>
</evidence>